<accession>A0A7J5BPQ7</accession>
<feature type="region of interest" description="Disordered" evidence="1">
    <location>
        <begin position="1"/>
        <end position="39"/>
    </location>
</feature>
<protein>
    <submittedName>
        <fullName evidence="2">Uncharacterized protein</fullName>
    </submittedName>
</protein>
<dbReference type="Proteomes" id="UP000467240">
    <property type="component" value="Unassembled WGS sequence"/>
</dbReference>
<sequence>MHVPATDGDAADDTGASDAGRDAVPCDVPVDDGTADGTGADVTASAGAALDVASEPIGGDAACWLAMLCPHCGAVPERGSDRCWRCGSSGAGGASA</sequence>
<evidence type="ECO:0000313" key="2">
    <source>
        <dbReference type="EMBL" id="KAB1655334.1"/>
    </source>
</evidence>
<dbReference type="AlphaFoldDB" id="A0A7J5BPQ7"/>
<reference evidence="2 3" key="1">
    <citation type="submission" date="2019-09" db="EMBL/GenBank/DDBJ databases">
        <title>Phylogeny of genus Pseudoclavibacter and closely related genus.</title>
        <authorList>
            <person name="Li Y."/>
        </authorList>
    </citation>
    <scope>NUCLEOTIDE SEQUENCE [LARGE SCALE GENOMIC DNA]</scope>
    <source>
        <strain evidence="2 3">DSM 23821</strain>
    </source>
</reference>
<proteinExistence type="predicted"/>
<dbReference type="OrthoDB" id="8451629at2"/>
<dbReference type="RefSeq" id="WP_158041099.1">
    <property type="nucleotide sequence ID" value="NZ_JACCFV010000001.1"/>
</dbReference>
<comment type="caution">
    <text evidence="2">The sequence shown here is derived from an EMBL/GenBank/DDBJ whole genome shotgun (WGS) entry which is preliminary data.</text>
</comment>
<gene>
    <name evidence="2" type="ORF">F8O01_11950</name>
</gene>
<dbReference type="EMBL" id="WBJZ01000015">
    <property type="protein sequence ID" value="KAB1655334.1"/>
    <property type="molecule type" value="Genomic_DNA"/>
</dbReference>
<name>A0A7J5BPQ7_9MICO</name>
<evidence type="ECO:0000256" key="1">
    <source>
        <dbReference type="SAM" id="MobiDB-lite"/>
    </source>
</evidence>
<evidence type="ECO:0000313" key="3">
    <source>
        <dbReference type="Proteomes" id="UP000467240"/>
    </source>
</evidence>
<feature type="compositionally biased region" description="Low complexity" evidence="1">
    <location>
        <begin position="1"/>
        <end position="18"/>
    </location>
</feature>
<organism evidence="2 3">
    <name type="scientific">Pseudoclavibacter chungangensis</name>
    <dbReference type="NCBI Taxonomy" id="587635"/>
    <lineage>
        <taxon>Bacteria</taxon>
        <taxon>Bacillati</taxon>
        <taxon>Actinomycetota</taxon>
        <taxon>Actinomycetes</taxon>
        <taxon>Micrococcales</taxon>
        <taxon>Microbacteriaceae</taxon>
        <taxon>Pseudoclavibacter</taxon>
    </lineage>
</organism>
<keyword evidence="3" id="KW-1185">Reference proteome</keyword>